<dbReference type="OrthoDB" id="10046704at2759"/>
<dbReference type="EMBL" id="JABDTM020026484">
    <property type="protein sequence ID" value="KAH0811878.1"/>
    <property type="molecule type" value="Genomic_DNA"/>
</dbReference>
<accession>A0A8J6HDU6</accession>
<comment type="caution">
    <text evidence="2">The sequence shown here is derived from an EMBL/GenBank/DDBJ whole genome shotgun (WGS) entry which is preliminary data.</text>
</comment>
<dbReference type="AlphaFoldDB" id="A0A8J6HDU6"/>
<proteinExistence type="predicted"/>
<feature type="signal peptide" evidence="1">
    <location>
        <begin position="1"/>
        <end position="19"/>
    </location>
</feature>
<evidence type="ECO:0000313" key="2">
    <source>
        <dbReference type="EMBL" id="KAH0811878.1"/>
    </source>
</evidence>
<reference evidence="2" key="1">
    <citation type="journal article" date="2020" name="J Insects Food Feed">
        <title>The yellow mealworm (Tenebrio molitor) genome: a resource for the emerging insects as food and feed industry.</title>
        <authorList>
            <person name="Eriksson T."/>
            <person name="Andere A."/>
            <person name="Kelstrup H."/>
            <person name="Emery V."/>
            <person name="Picard C."/>
        </authorList>
    </citation>
    <scope>NUCLEOTIDE SEQUENCE</scope>
    <source>
        <strain evidence="2">Stoneville</strain>
        <tissue evidence="2">Whole head</tissue>
    </source>
</reference>
<evidence type="ECO:0000313" key="3">
    <source>
        <dbReference type="Proteomes" id="UP000719412"/>
    </source>
</evidence>
<evidence type="ECO:0000256" key="1">
    <source>
        <dbReference type="SAM" id="SignalP"/>
    </source>
</evidence>
<protein>
    <submittedName>
        <fullName evidence="2">Uncharacterized protein</fullName>
    </submittedName>
</protein>
<sequence length="138" mass="16025">MQTSLVLVSLVALLGLAAAKDMMRNIVFDKNTPEVFYCPIHKPTGFDKLIVKARPLKKLCEFEGEPLPDDYKSDCYQDIDESSYACKEKYRIMMRMHPPGTDDQFDGNRLARFIDVDREFYVMKLDDKKKVHLKNRLG</sequence>
<reference evidence="2" key="2">
    <citation type="submission" date="2021-08" db="EMBL/GenBank/DDBJ databases">
        <authorList>
            <person name="Eriksson T."/>
        </authorList>
    </citation>
    <scope>NUCLEOTIDE SEQUENCE</scope>
    <source>
        <strain evidence="2">Stoneville</strain>
        <tissue evidence="2">Whole head</tissue>
    </source>
</reference>
<keyword evidence="1" id="KW-0732">Signal</keyword>
<organism evidence="2 3">
    <name type="scientific">Tenebrio molitor</name>
    <name type="common">Yellow mealworm beetle</name>
    <dbReference type="NCBI Taxonomy" id="7067"/>
    <lineage>
        <taxon>Eukaryota</taxon>
        <taxon>Metazoa</taxon>
        <taxon>Ecdysozoa</taxon>
        <taxon>Arthropoda</taxon>
        <taxon>Hexapoda</taxon>
        <taxon>Insecta</taxon>
        <taxon>Pterygota</taxon>
        <taxon>Neoptera</taxon>
        <taxon>Endopterygota</taxon>
        <taxon>Coleoptera</taxon>
        <taxon>Polyphaga</taxon>
        <taxon>Cucujiformia</taxon>
        <taxon>Tenebrionidae</taxon>
        <taxon>Tenebrio</taxon>
    </lineage>
</organism>
<feature type="chain" id="PRO_5035238357" evidence="1">
    <location>
        <begin position="20"/>
        <end position="138"/>
    </location>
</feature>
<keyword evidence="3" id="KW-1185">Reference proteome</keyword>
<dbReference type="Proteomes" id="UP000719412">
    <property type="component" value="Unassembled WGS sequence"/>
</dbReference>
<name>A0A8J6HDU6_TENMO</name>
<gene>
    <name evidence="2" type="ORF">GEV33_010910</name>
</gene>